<dbReference type="AlphaFoldDB" id="A0A1Y5P156"/>
<dbReference type="Pfam" id="PF13469">
    <property type="entry name" value="Sulfotransfer_3"/>
    <property type="match status" value="1"/>
</dbReference>
<dbReference type="EMBL" id="FLQS01000002">
    <property type="protein sequence ID" value="SBS71069.1"/>
    <property type="molecule type" value="Genomic_DNA"/>
</dbReference>
<organism evidence="1">
    <name type="scientific">uncultured Mycobacterium sp</name>
    <dbReference type="NCBI Taxonomy" id="171292"/>
    <lineage>
        <taxon>Bacteria</taxon>
        <taxon>Bacillati</taxon>
        <taxon>Actinomycetota</taxon>
        <taxon>Actinomycetes</taxon>
        <taxon>Mycobacteriales</taxon>
        <taxon>Mycobacteriaceae</taxon>
        <taxon>Mycobacterium</taxon>
        <taxon>environmental samples</taxon>
    </lineage>
</organism>
<dbReference type="SUPFAM" id="SSF52540">
    <property type="entry name" value="P-loop containing nucleoside triphosphate hydrolases"/>
    <property type="match status" value="1"/>
</dbReference>
<evidence type="ECO:0000313" key="1">
    <source>
        <dbReference type="EMBL" id="SBS71069.1"/>
    </source>
</evidence>
<accession>A0A1Y5P156</accession>
<sequence length="381" mass="42870">MTFSADELEDGARVATGLDDFGSPYYREGLERTVEALNTEADLNEMGRVIQHATISNALIQRLKIEDTYKQHPEIDDEVVDGPVFVIGLPRTGTTALSQLVAADPQFRSLRMWESQQPTPPPEADTQHTDPRIADAEAGTEMMYEMFPLMKSLYNSEATAPTECQDLMGMSFRTFHFDGVVRVPSYLEWLMSCDMGGTYTFHRQVLKLLQWHCKPSLWHLKTPVHIFALGALVEAYPNAKFMWSHRDPAKVMGSVCSLIKYVRSWSSDRDDAHELGEEQLASWAEGVRRAMDFRRRVGDERFADVSFADLQTNPIGTLEGAYKTLGLTFTDATLRSVQQWADGHKPGSRGAHDYDLSDYGLTPDQVRASFSEYLATYDATG</sequence>
<dbReference type="PANTHER" id="PTHR36451:SF1">
    <property type="entry name" value="OMEGA-HYDROXY-BETA-DIHYDROMENAQUINONE-9 SULFOTRANSFERASE STF3"/>
    <property type="match status" value="1"/>
</dbReference>
<gene>
    <name evidence="1" type="ORF">MHPYR_100054</name>
</gene>
<dbReference type="InterPro" id="IPR027417">
    <property type="entry name" value="P-loop_NTPase"/>
</dbReference>
<name>A0A1Y5P156_9MYCO</name>
<protein>
    <recommendedName>
        <fullName evidence="2">Sulfotransferase</fullName>
    </recommendedName>
</protein>
<dbReference type="PANTHER" id="PTHR36451">
    <property type="entry name" value="PAPS-DEPENDENT SULFOTRANSFERASE STF3"/>
    <property type="match status" value="1"/>
</dbReference>
<proteinExistence type="predicted"/>
<dbReference type="InterPro" id="IPR052736">
    <property type="entry name" value="Stf3_sulfotransferase"/>
</dbReference>
<dbReference type="Gene3D" id="3.40.50.300">
    <property type="entry name" value="P-loop containing nucleotide triphosphate hydrolases"/>
    <property type="match status" value="1"/>
</dbReference>
<reference evidence="1" key="1">
    <citation type="submission" date="2016-03" db="EMBL/GenBank/DDBJ databases">
        <authorList>
            <person name="Ploux O."/>
        </authorList>
    </citation>
    <scope>NUCLEOTIDE SEQUENCE</scope>
    <source>
        <strain evidence="1">UC10</strain>
    </source>
</reference>
<evidence type="ECO:0008006" key="2">
    <source>
        <dbReference type="Google" id="ProtNLM"/>
    </source>
</evidence>